<dbReference type="EMBL" id="FNVR01000003">
    <property type="protein sequence ID" value="SEF61712.1"/>
    <property type="molecule type" value="Genomic_DNA"/>
</dbReference>
<dbReference type="Proteomes" id="UP000236736">
    <property type="component" value="Unassembled WGS sequence"/>
</dbReference>
<sequence>MKQSKHIFLSGHPIIAQLLSLIPMEVFNEVVEQQNADRYYKKLKSIDHFICMFYAVLTRNGSLREVCKNISLI</sequence>
<name>A0A1H5TFS8_9BACT</name>
<reference evidence="3" key="1">
    <citation type="submission" date="2016-10" db="EMBL/GenBank/DDBJ databases">
        <authorList>
            <person name="Varghese N."/>
            <person name="Submissions S."/>
        </authorList>
    </citation>
    <scope>NUCLEOTIDE SEQUENCE [LARGE SCALE GENOMIC DNA]</scope>
    <source>
        <strain evidence="3">DSM 17298</strain>
    </source>
</reference>
<evidence type="ECO:0000259" key="1">
    <source>
        <dbReference type="Pfam" id="PF14294"/>
    </source>
</evidence>
<dbReference type="OrthoDB" id="7327264at2"/>
<feature type="domain" description="DUF4372" evidence="1">
    <location>
        <begin position="11"/>
        <end position="71"/>
    </location>
</feature>
<dbReference type="InterPro" id="IPR025399">
    <property type="entry name" value="DUF4372"/>
</dbReference>
<evidence type="ECO:0000313" key="3">
    <source>
        <dbReference type="Proteomes" id="UP000236736"/>
    </source>
</evidence>
<gene>
    <name evidence="2" type="ORF">SAMN03080598_00735</name>
</gene>
<feature type="non-terminal residue" evidence="2">
    <location>
        <position position="73"/>
    </location>
</feature>
<protein>
    <recommendedName>
        <fullName evidence="1">DUF4372 domain-containing protein</fullName>
    </recommendedName>
</protein>
<evidence type="ECO:0000313" key="2">
    <source>
        <dbReference type="EMBL" id="SEF61712.1"/>
    </source>
</evidence>
<accession>A0A1H5TFS8</accession>
<proteinExistence type="predicted"/>
<dbReference type="AlphaFoldDB" id="A0A1H5TFS8"/>
<keyword evidence="3" id="KW-1185">Reference proteome</keyword>
<organism evidence="2 3">
    <name type="scientific">Algoriphagus boritolerans DSM 17298 = JCM 18970</name>
    <dbReference type="NCBI Taxonomy" id="1120964"/>
    <lineage>
        <taxon>Bacteria</taxon>
        <taxon>Pseudomonadati</taxon>
        <taxon>Bacteroidota</taxon>
        <taxon>Cytophagia</taxon>
        <taxon>Cytophagales</taxon>
        <taxon>Cyclobacteriaceae</taxon>
        <taxon>Algoriphagus</taxon>
    </lineage>
</organism>
<dbReference type="RefSeq" id="WP_146064337.1">
    <property type="nucleotide sequence ID" value="NZ_FNVR01000003.1"/>
</dbReference>
<dbReference type="Pfam" id="PF14294">
    <property type="entry name" value="DUF4372"/>
    <property type="match status" value="1"/>
</dbReference>